<proteinExistence type="predicted"/>
<comment type="caution">
    <text evidence="2">The sequence shown here is derived from an EMBL/GenBank/DDBJ whole genome shotgun (WGS) entry which is preliminary data.</text>
</comment>
<dbReference type="GeneID" id="25317842"/>
<protein>
    <submittedName>
        <fullName evidence="2">Uncharacterized protein</fullName>
    </submittedName>
</protein>
<accession>A0A0F4YQE8</accession>
<feature type="compositionally biased region" description="Basic and acidic residues" evidence="1">
    <location>
        <begin position="81"/>
        <end position="99"/>
    </location>
</feature>
<feature type="compositionally biased region" description="Polar residues" evidence="1">
    <location>
        <begin position="190"/>
        <end position="203"/>
    </location>
</feature>
<dbReference type="OrthoDB" id="5383057at2759"/>
<dbReference type="RefSeq" id="XP_013327091.1">
    <property type="nucleotide sequence ID" value="XM_013471637.1"/>
</dbReference>
<evidence type="ECO:0000256" key="1">
    <source>
        <dbReference type="SAM" id="MobiDB-lite"/>
    </source>
</evidence>
<dbReference type="AlphaFoldDB" id="A0A0F4YQE8"/>
<feature type="compositionally biased region" description="Polar residues" evidence="1">
    <location>
        <begin position="57"/>
        <end position="76"/>
    </location>
</feature>
<feature type="region of interest" description="Disordered" evidence="1">
    <location>
        <begin position="171"/>
        <end position="224"/>
    </location>
</feature>
<sequence>MDFQGTPIGNARKGTKVTTDPRNYNRPINEGAGAIASDSLAAESVRAGGVFSENRDSQPLSVSGSQSTLNNLNTSGAAKLHKSESAATRDDPNQQERYPEALGGQGAYPGHHIGTGGYVGGSNKAKHDLGLQGHEYHTHGATEACGTDGYRSQYNGGIAPSYINSVVENAGSTNVKDPRGNNLREGGFDSNPNNNASFTSDIGSNKDPGRKAESQYQRKMAESGVEARAIQQRVEKCAQPYNPLEREESA</sequence>
<keyword evidence="3" id="KW-1185">Reference proteome</keyword>
<evidence type="ECO:0000313" key="3">
    <source>
        <dbReference type="Proteomes" id="UP000053958"/>
    </source>
</evidence>
<feature type="compositionally biased region" description="Gly residues" evidence="1">
    <location>
        <begin position="103"/>
        <end position="115"/>
    </location>
</feature>
<dbReference type="Proteomes" id="UP000053958">
    <property type="component" value="Unassembled WGS sequence"/>
</dbReference>
<dbReference type="EMBL" id="LASV01000255">
    <property type="protein sequence ID" value="KKA20479.1"/>
    <property type="molecule type" value="Genomic_DNA"/>
</dbReference>
<gene>
    <name evidence="2" type="ORF">T310_5498</name>
</gene>
<name>A0A0F4YQE8_RASE3</name>
<reference evidence="2 3" key="1">
    <citation type="submission" date="2015-04" db="EMBL/GenBank/DDBJ databases">
        <authorList>
            <person name="Heijne W.H."/>
            <person name="Fedorova N.D."/>
            <person name="Nierman W.C."/>
            <person name="Vollebregt A.W."/>
            <person name="Zhao Z."/>
            <person name="Wu L."/>
            <person name="Kumar M."/>
            <person name="Stam H."/>
            <person name="van den Berg M.A."/>
            <person name="Pel H.J."/>
        </authorList>
    </citation>
    <scope>NUCLEOTIDE SEQUENCE [LARGE SCALE GENOMIC DNA]</scope>
    <source>
        <strain evidence="2 3">CBS 393.64</strain>
    </source>
</reference>
<organism evidence="2 3">
    <name type="scientific">Rasamsonia emersonii (strain ATCC 16479 / CBS 393.64 / IMI 116815)</name>
    <dbReference type="NCBI Taxonomy" id="1408163"/>
    <lineage>
        <taxon>Eukaryota</taxon>
        <taxon>Fungi</taxon>
        <taxon>Dikarya</taxon>
        <taxon>Ascomycota</taxon>
        <taxon>Pezizomycotina</taxon>
        <taxon>Eurotiomycetes</taxon>
        <taxon>Eurotiomycetidae</taxon>
        <taxon>Eurotiales</taxon>
        <taxon>Trichocomaceae</taxon>
        <taxon>Rasamsonia</taxon>
    </lineage>
</organism>
<feature type="region of interest" description="Disordered" evidence="1">
    <location>
        <begin position="1"/>
        <end position="115"/>
    </location>
</feature>
<evidence type="ECO:0000313" key="2">
    <source>
        <dbReference type="EMBL" id="KKA20479.1"/>
    </source>
</evidence>